<dbReference type="AlphaFoldDB" id="A6IXK6"/>
<sequence length="30" mass="3392">MKLLGGLLLLFTATCLCNSRWTVTYTRSTQ</sequence>
<dbReference type="EMBL" id="CH473971">
    <property type="protein sequence ID" value="EDM14639.1"/>
    <property type="molecule type" value="Genomic_DNA"/>
</dbReference>
<accession>A6IXK6</accession>
<evidence type="ECO:0000313" key="2">
    <source>
        <dbReference type="Proteomes" id="UP000234681"/>
    </source>
</evidence>
<protein>
    <submittedName>
        <fullName evidence="1">Esophagus cancer-related protein 2</fullName>
    </submittedName>
</protein>
<gene>
    <name evidence="1" type="primary">Ecg2</name>
    <name evidence="1" type="ORF">rCG_65933</name>
</gene>
<name>A6IXK6_RAT</name>
<dbReference type="Proteomes" id="UP000234681">
    <property type="component" value="Chromosome 18"/>
</dbReference>
<proteinExistence type="predicted"/>
<evidence type="ECO:0000313" key="1">
    <source>
        <dbReference type="EMBL" id="EDM14639.1"/>
    </source>
</evidence>
<organism evidence="1 2">
    <name type="scientific">Rattus norvegicus</name>
    <name type="common">Rat</name>
    <dbReference type="NCBI Taxonomy" id="10116"/>
    <lineage>
        <taxon>Eukaryota</taxon>
        <taxon>Metazoa</taxon>
        <taxon>Chordata</taxon>
        <taxon>Craniata</taxon>
        <taxon>Vertebrata</taxon>
        <taxon>Euteleostomi</taxon>
        <taxon>Mammalia</taxon>
        <taxon>Eutheria</taxon>
        <taxon>Euarchontoglires</taxon>
        <taxon>Glires</taxon>
        <taxon>Rodentia</taxon>
        <taxon>Myomorpha</taxon>
        <taxon>Muroidea</taxon>
        <taxon>Muridae</taxon>
        <taxon>Murinae</taxon>
        <taxon>Rattus</taxon>
    </lineage>
</organism>
<reference evidence="2" key="1">
    <citation type="submission" date="2005-09" db="EMBL/GenBank/DDBJ databases">
        <authorList>
            <person name="Mural R.J."/>
            <person name="Li P.W."/>
            <person name="Adams M.D."/>
            <person name="Amanatides P.G."/>
            <person name="Baden-Tillson H."/>
            <person name="Barnstead M."/>
            <person name="Chin S.H."/>
            <person name="Dew I."/>
            <person name="Evans C.A."/>
            <person name="Ferriera S."/>
            <person name="Flanigan M."/>
            <person name="Fosler C."/>
            <person name="Glodek A."/>
            <person name="Gu Z."/>
            <person name="Holt R.A."/>
            <person name="Jennings D."/>
            <person name="Kraft C.L."/>
            <person name="Lu F."/>
            <person name="Nguyen T."/>
            <person name="Nusskern D.R."/>
            <person name="Pfannkoch C.M."/>
            <person name="Sitter C."/>
            <person name="Sutton G.G."/>
            <person name="Venter J.C."/>
            <person name="Wang Z."/>
            <person name="Woodage T."/>
            <person name="Zheng X.H."/>
            <person name="Zhong F."/>
        </authorList>
    </citation>
    <scope>NUCLEOTIDE SEQUENCE [LARGE SCALE GENOMIC DNA]</scope>
    <source>
        <strain>BN</strain>
        <strain evidence="2">Sprague-Dawley</strain>
    </source>
</reference>